<keyword evidence="3" id="KW-1003">Cell membrane</keyword>
<comment type="similarity">
    <text evidence="9">Belongs to the ComGC family.</text>
</comment>
<evidence type="ECO:0000256" key="10">
    <source>
        <dbReference type="SAM" id="Phobius"/>
    </source>
</evidence>
<dbReference type="InterPro" id="IPR012902">
    <property type="entry name" value="N_methyl_site"/>
</dbReference>
<evidence type="ECO:0000256" key="1">
    <source>
        <dbReference type="ARBA" id="ARBA00004162"/>
    </source>
</evidence>
<sequence>MKIMKKTKAFTLIEAAVVLFIIGLLMLLILPNLNVQRKNASQTHAKAMVAMVQTQIDLYQNEHPEASDVTLDDLAREHYLNGKQVDKIKDLKIGISQNEAHQ</sequence>
<comment type="caution">
    <text evidence="11">The sequence shown here is derived from an EMBL/GenBank/DDBJ whole genome shotgun (WGS) entry which is preliminary data.</text>
</comment>
<accession>A0A2U1D5X6</accession>
<evidence type="ECO:0000313" key="12">
    <source>
        <dbReference type="Proteomes" id="UP000245433"/>
    </source>
</evidence>
<dbReference type="AlphaFoldDB" id="A0A2U1D5X6"/>
<dbReference type="InterPro" id="IPR016940">
    <property type="entry name" value="ComGC"/>
</dbReference>
<name>A0A2U1D5X6_9LACO</name>
<proteinExistence type="inferred from homology"/>
<evidence type="ECO:0000256" key="3">
    <source>
        <dbReference type="ARBA" id="ARBA00022475"/>
    </source>
</evidence>
<evidence type="ECO:0000313" key="11">
    <source>
        <dbReference type="EMBL" id="PVY83060.1"/>
    </source>
</evidence>
<dbReference type="Proteomes" id="UP000245433">
    <property type="component" value="Unassembled WGS sequence"/>
</dbReference>
<reference evidence="11 12" key="1">
    <citation type="submission" date="2018-04" db="EMBL/GenBank/DDBJ databases">
        <title>Genomic Encyclopedia of Type Strains, Phase IV (KMG-IV): sequencing the most valuable type-strain genomes for metagenomic binning, comparative biology and taxonomic classification.</title>
        <authorList>
            <person name="Goeker M."/>
        </authorList>
    </citation>
    <scope>NUCLEOTIDE SEQUENCE [LARGE SCALE GENOMIC DNA]</scope>
    <source>
        <strain evidence="11 12">DSM 28795</strain>
    </source>
</reference>
<dbReference type="InterPro" id="IPR000983">
    <property type="entry name" value="Bac_GSPG_pilin"/>
</dbReference>
<keyword evidence="7 10" id="KW-0472">Membrane</keyword>
<protein>
    <submittedName>
        <fullName evidence="11">Competence protein ComGC</fullName>
    </submittedName>
</protein>
<dbReference type="RefSeq" id="WP_089939395.1">
    <property type="nucleotide sequence ID" value="NZ_CAKOEX010000009.1"/>
</dbReference>
<evidence type="ECO:0000256" key="9">
    <source>
        <dbReference type="ARBA" id="ARBA00043982"/>
    </source>
</evidence>
<dbReference type="GO" id="GO:0005886">
    <property type="term" value="C:plasma membrane"/>
    <property type="evidence" value="ECO:0007669"/>
    <property type="project" value="UniProtKB-SubCell"/>
</dbReference>
<dbReference type="GO" id="GO:0009986">
    <property type="term" value="C:cell surface"/>
    <property type="evidence" value="ECO:0007669"/>
    <property type="project" value="UniProtKB-SubCell"/>
</dbReference>
<keyword evidence="6 10" id="KW-1133">Transmembrane helix</keyword>
<dbReference type="PIRSF" id="PIRSF029928">
    <property type="entry name" value="Late_competence_ComGC"/>
    <property type="match status" value="1"/>
</dbReference>
<dbReference type="GO" id="GO:0015627">
    <property type="term" value="C:type II protein secretion system complex"/>
    <property type="evidence" value="ECO:0007669"/>
    <property type="project" value="InterPro"/>
</dbReference>
<keyword evidence="8" id="KW-0178">Competence</keyword>
<evidence type="ECO:0000256" key="5">
    <source>
        <dbReference type="ARBA" id="ARBA00022692"/>
    </source>
</evidence>
<evidence type="ECO:0000256" key="6">
    <source>
        <dbReference type="ARBA" id="ARBA00022989"/>
    </source>
</evidence>
<evidence type="ECO:0000256" key="2">
    <source>
        <dbReference type="ARBA" id="ARBA00004241"/>
    </source>
</evidence>
<dbReference type="GO" id="GO:0030420">
    <property type="term" value="P:establishment of competence for transformation"/>
    <property type="evidence" value="ECO:0007669"/>
    <property type="project" value="UniProtKB-KW"/>
</dbReference>
<feature type="transmembrane region" description="Helical" evidence="10">
    <location>
        <begin position="12"/>
        <end position="33"/>
    </location>
</feature>
<gene>
    <name evidence="11" type="ORF">C7384_1098</name>
</gene>
<evidence type="ECO:0000256" key="8">
    <source>
        <dbReference type="ARBA" id="ARBA00023287"/>
    </source>
</evidence>
<organism evidence="11 12">
    <name type="scientific">Convivina intestini</name>
    <dbReference type="NCBI Taxonomy" id="1505726"/>
    <lineage>
        <taxon>Bacteria</taxon>
        <taxon>Bacillati</taxon>
        <taxon>Bacillota</taxon>
        <taxon>Bacilli</taxon>
        <taxon>Lactobacillales</taxon>
        <taxon>Lactobacillaceae</taxon>
        <taxon>Convivina</taxon>
    </lineage>
</organism>
<keyword evidence="12" id="KW-1185">Reference proteome</keyword>
<dbReference type="SUPFAM" id="SSF54523">
    <property type="entry name" value="Pili subunits"/>
    <property type="match status" value="1"/>
</dbReference>
<dbReference type="NCBIfam" id="NF040999">
    <property type="entry name" value="pilin_ComGC"/>
    <property type="match status" value="1"/>
</dbReference>
<evidence type="ECO:0000256" key="7">
    <source>
        <dbReference type="ARBA" id="ARBA00023136"/>
    </source>
</evidence>
<comment type="subcellular location">
    <subcellularLocation>
        <location evidence="1">Cell membrane</location>
        <topology evidence="1">Single-pass membrane protein</topology>
    </subcellularLocation>
    <subcellularLocation>
        <location evidence="2">Cell surface</location>
    </subcellularLocation>
</comment>
<dbReference type="PRINTS" id="PR00813">
    <property type="entry name" value="BCTERIALGSPG"/>
</dbReference>
<dbReference type="InterPro" id="IPR045584">
    <property type="entry name" value="Pilin-like"/>
</dbReference>
<keyword evidence="4" id="KW-0488">Methylation</keyword>
<dbReference type="Pfam" id="PF07963">
    <property type="entry name" value="N_methyl"/>
    <property type="match status" value="1"/>
</dbReference>
<dbReference type="EMBL" id="QEKT01000009">
    <property type="protein sequence ID" value="PVY83060.1"/>
    <property type="molecule type" value="Genomic_DNA"/>
</dbReference>
<keyword evidence="5 10" id="KW-0812">Transmembrane</keyword>
<dbReference type="OrthoDB" id="2248894at2"/>
<dbReference type="GO" id="GO:0015628">
    <property type="term" value="P:protein secretion by the type II secretion system"/>
    <property type="evidence" value="ECO:0007669"/>
    <property type="project" value="InterPro"/>
</dbReference>
<dbReference type="Gene3D" id="3.30.700.10">
    <property type="entry name" value="Glycoprotein, Type 4 Pilin"/>
    <property type="match status" value="1"/>
</dbReference>
<evidence type="ECO:0000256" key="4">
    <source>
        <dbReference type="ARBA" id="ARBA00022481"/>
    </source>
</evidence>